<evidence type="ECO:0000256" key="5">
    <source>
        <dbReference type="ARBA" id="ARBA00022989"/>
    </source>
</evidence>
<keyword evidence="11" id="KW-1185">Reference proteome</keyword>
<sequence length="236" mass="26298">MPGPRLNWWETIIFSIIILVAGFILVSSPLFEIDTITVEGNLHLQAEEIRSASGIVPGTNIFQAQTREAEDRLEALPAIRKAELVREFPSTVRIIVEERVPVALLNIHGEFWEVDVEGVPVRKKGKGWDGLPVITGVQFGNPNLQRTLEAVEKLPKEVVAGLSEVWFGNDLRLILYTFDGIEIRLGQLERLEQKGVLLLEVLALVRDDGRKVEYIDLSEPDKPVVKYAGGGGDVEE</sequence>
<dbReference type="Gene3D" id="3.10.20.310">
    <property type="entry name" value="membrane protein fhac"/>
    <property type="match status" value="1"/>
</dbReference>
<dbReference type="STRING" id="477974.Daud_1432"/>
<keyword evidence="6 8" id="KW-0472">Membrane</keyword>
<accession>B1I4E7</accession>
<dbReference type="KEGG" id="dau:Daud_1432"/>
<evidence type="ECO:0000256" key="2">
    <source>
        <dbReference type="ARBA" id="ARBA00022475"/>
    </source>
</evidence>
<evidence type="ECO:0000313" key="11">
    <source>
        <dbReference type="Proteomes" id="UP000008544"/>
    </source>
</evidence>
<dbReference type="OrthoDB" id="1725168at2"/>
<keyword evidence="7" id="KW-0131">Cell cycle</keyword>
<dbReference type="PROSITE" id="PS51779">
    <property type="entry name" value="POTRA"/>
    <property type="match status" value="1"/>
</dbReference>
<dbReference type="AlphaFoldDB" id="B1I4E7"/>
<dbReference type="PANTHER" id="PTHR37820:SF1">
    <property type="entry name" value="CELL DIVISION PROTEIN FTSQ"/>
    <property type="match status" value="1"/>
</dbReference>
<dbReference type="Proteomes" id="UP000008544">
    <property type="component" value="Chromosome"/>
</dbReference>
<name>B1I4E7_DESAP</name>
<dbReference type="RefSeq" id="WP_012302524.1">
    <property type="nucleotide sequence ID" value="NC_010424.1"/>
</dbReference>
<gene>
    <name evidence="10" type="ordered locus">Daud_1432</name>
</gene>
<keyword evidence="4 8" id="KW-0812">Transmembrane</keyword>
<evidence type="ECO:0000259" key="9">
    <source>
        <dbReference type="PROSITE" id="PS51779"/>
    </source>
</evidence>
<dbReference type="HAMAP" id="MF_00911">
    <property type="entry name" value="FtsQ_subfam"/>
    <property type="match status" value="1"/>
</dbReference>
<evidence type="ECO:0000256" key="8">
    <source>
        <dbReference type="SAM" id="Phobius"/>
    </source>
</evidence>
<evidence type="ECO:0000313" key="10">
    <source>
        <dbReference type="EMBL" id="ACA59939.1"/>
    </source>
</evidence>
<organism evidence="10 11">
    <name type="scientific">Desulforudis audaxviator (strain MP104C)</name>
    <dbReference type="NCBI Taxonomy" id="477974"/>
    <lineage>
        <taxon>Bacteria</taxon>
        <taxon>Bacillati</taxon>
        <taxon>Bacillota</taxon>
        <taxon>Clostridia</taxon>
        <taxon>Thermoanaerobacterales</taxon>
        <taxon>Candidatus Desulforudaceae</taxon>
        <taxon>Candidatus Desulforudis</taxon>
    </lineage>
</organism>
<evidence type="ECO:0000256" key="1">
    <source>
        <dbReference type="ARBA" id="ARBA00004370"/>
    </source>
</evidence>
<dbReference type="InterPro" id="IPR034746">
    <property type="entry name" value="POTRA"/>
</dbReference>
<protein>
    <submittedName>
        <fullName evidence="10">Polypeptide-transport-associated domain protein, FtsQ-type</fullName>
    </submittedName>
</protein>
<dbReference type="eggNOG" id="COG1589">
    <property type="taxonomic scope" value="Bacteria"/>
</dbReference>
<dbReference type="PANTHER" id="PTHR37820">
    <property type="entry name" value="CELL DIVISION PROTEIN DIVIB"/>
    <property type="match status" value="1"/>
</dbReference>
<evidence type="ECO:0000256" key="3">
    <source>
        <dbReference type="ARBA" id="ARBA00022618"/>
    </source>
</evidence>
<dbReference type="HOGENOM" id="CLU_047677_4_3_9"/>
<dbReference type="InterPro" id="IPR050487">
    <property type="entry name" value="FtsQ_DivIB"/>
</dbReference>
<evidence type="ECO:0000256" key="4">
    <source>
        <dbReference type="ARBA" id="ARBA00022692"/>
    </source>
</evidence>
<keyword evidence="3" id="KW-0132">Cell division</keyword>
<dbReference type="Pfam" id="PF08478">
    <property type="entry name" value="POTRA_1"/>
    <property type="match status" value="1"/>
</dbReference>
<feature type="transmembrane region" description="Helical" evidence="8">
    <location>
        <begin position="12"/>
        <end position="31"/>
    </location>
</feature>
<keyword evidence="5 8" id="KW-1133">Transmembrane helix</keyword>
<reference evidence="10 11" key="2">
    <citation type="journal article" date="2008" name="Science">
        <title>Environmental genomics reveals a single-species ecosystem deep within Earth.</title>
        <authorList>
            <person name="Chivian D."/>
            <person name="Brodie E.L."/>
            <person name="Alm E.J."/>
            <person name="Culley D.E."/>
            <person name="Dehal P.S."/>
            <person name="Desantis T.Z."/>
            <person name="Gihring T.M."/>
            <person name="Lapidus A."/>
            <person name="Lin L.H."/>
            <person name="Lowry S.R."/>
            <person name="Moser D.P."/>
            <person name="Richardson P.M."/>
            <person name="Southam G."/>
            <person name="Wanger G."/>
            <person name="Pratt L.M."/>
            <person name="Andersen G.L."/>
            <person name="Hazen T.C."/>
            <person name="Brockman F.J."/>
            <person name="Arkin A.P."/>
            <person name="Onstott T.C."/>
        </authorList>
    </citation>
    <scope>NUCLEOTIDE SEQUENCE [LARGE SCALE GENOMIC DNA]</scope>
    <source>
        <strain evidence="10 11">MP104C</strain>
    </source>
</reference>
<dbReference type="EMBL" id="CP000860">
    <property type="protein sequence ID" value="ACA59939.1"/>
    <property type="molecule type" value="Genomic_DNA"/>
</dbReference>
<dbReference type="InterPro" id="IPR026579">
    <property type="entry name" value="FtsQ"/>
</dbReference>
<keyword evidence="2" id="KW-1003">Cell membrane</keyword>
<dbReference type="InterPro" id="IPR013685">
    <property type="entry name" value="POTRA_FtsQ_type"/>
</dbReference>
<dbReference type="GO" id="GO:0005886">
    <property type="term" value="C:plasma membrane"/>
    <property type="evidence" value="ECO:0007669"/>
    <property type="project" value="TreeGrafter"/>
</dbReference>
<reference evidence="11" key="1">
    <citation type="submission" date="2007-10" db="EMBL/GenBank/DDBJ databases">
        <title>Complete sequence of chromosome of Desulforudis audaxviator MP104C.</title>
        <authorList>
            <person name="Copeland A."/>
            <person name="Lucas S."/>
            <person name="Lapidus A."/>
            <person name="Barry K."/>
            <person name="Glavina del Rio T."/>
            <person name="Dalin E."/>
            <person name="Tice H."/>
            <person name="Bruce D."/>
            <person name="Pitluck S."/>
            <person name="Lowry S.R."/>
            <person name="Larimer F."/>
            <person name="Land M.L."/>
            <person name="Hauser L."/>
            <person name="Kyrpides N."/>
            <person name="Ivanova N.N."/>
            <person name="Richardson P."/>
        </authorList>
    </citation>
    <scope>NUCLEOTIDE SEQUENCE [LARGE SCALE GENOMIC DNA]</scope>
    <source>
        <strain evidence="11">MP104C</strain>
    </source>
</reference>
<dbReference type="InterPro" id="IPR005548">
    <property type="entry name" value="Cell_div_FtsQ/DivIB_C"/>
</dbReference>
<dbReference type="GO" id="GO:0090529">
    <property type="term" value="P:cell septum assembly"/>
    <property type="evidence" value="ECO:0007669"/>
    <property type="project" value="InterPro"/>
</dbReference>
<dbReference type="Pfam" id="PF03799">
    <property type="entry name" value="FtsQ_DivIB_C"/>
    <property type="match status" value="1"/>
</dbReference>
<evidence type="ECO:0000256" key="6">
    <source>
        <dbReference type="ARBA" id="ARBA00023136"/>
    </source>
</evidence>
<comment type="subcellular location">
    <subcellularLocation>
        <location evidence="1">Membrane</location>
    </subcellularLocation>
</comment>
<proteinExistence type="inferred from homology"/>
<feature type="domain" description="POTRA" evidence="9">
    <location>
        <begin position="31"/>
        <end position="99"/>
    </location>
</feature>
<evidence type="ECO:0000256" key="7">
    <source>
        <dbReference type="ARBA" id="ARBA00023306"/>
    </source>
</evidence>